<evidence type="ECO:0000313" key="2">
    <source>
        <dbReference type="Proteomes" id="UP000185221"/>
    </source>
</evidence>
<dbReference type="EMBL" id="FSRC01000001">
    <property type="protein sequence ID" value="SIN67702.1"/>
    <property type="molecule type" value="Genomic_DNA"/>
</dbReference>
<proteinExistence type="predicted"/>
<evidence type="ECO:0000313" key="1">
    <source>
        <dbReference type="EMBL" id="SIN67702.1"/>
    </source>
</evidence>
<dbReference type="AlphaFoldDB" id="A0A1N6DA75"/>
<evidence type="ECO:0008006" key="3">
    <source>
        <dbReference type="Google" id="ProtNLM"/>
    </source>
</evidence>
<organism evidence="1 2">
    <name type="scientific">Algoriphagus halophilus</name>
    <dbReference type="NCBI Taxonomy" id="226505"/>
    <lineage>
        <taxon>Bacteria</taxon>
        <taxon>Pseudomonadati</taxon>
        <taxon>Bacteroidota</taxon>
        <taxon>Cytophagia</taxon>
        <taxon>Cytophagales</taxon>
        <taxon>Cyclobacteriaceae</taxon>
        <taxon>Algoriphagus</taxon>
    </lineage>
</organism>
<name>A0A1N6DA75_9BACT</name>
<dbReference type="PROSITE" id="PS51257">
    <property type="entry name" value="PROKAR_LIPOPROTEIN"/>
    <property type="match status" value="1"/>
</dbReference>
<dbReference type="Proteomes" id="UP000185221">
    <property type="component" value="Unassembled WGS sequence"/>
</dbReference>
<accession>A0A1N6DA75</accession>
<gene>
    <name evidence="1" type="ORF">SAMN05444394_0588</name>
</gene>
<protein>
    <recommendedName>
        <fullName evidence="3">6-bladed beta-propeller protein</fullName>
    </recommendedName>
</protein>
<keyword evidence="2" id="KW-1185">Reference proteome</keyword>
<reference evidence="2" key="1">
    <citation type="submission" date="2016-11" db="EMBL/GenBank/DDBJ databases">
        <authorList>
            <person name="Varghese N."/>
            <person name="Submissions S."/>
        </authorList>
    </citation>
    <scope>NUCLEOTIDE SEQUENCE [LARGE SCALE GENOMIC DNA]</scope>
    <source>
        <strain evidence="2">DSM 15292</strain>
    </source>
</reference>
<sequence>MKQIFWVFLLSAMLSCSEKATEAIETKNIPELVVVDSLVIDRLTKPSLVDVKTDHSEYLFYDWKTSEFLRISPNGEILESANLTGDGKNSMQAGYFVAARYGKDNELLIQTISGTYVYDLDFRLKEKWENNYELVTRTVGGSPGFDTNGDILYTFSIEASDRPEIIKKEDYSIAYPFITLRDIETYEVLQSEFIPKESQLAKKPGYYAKLDPLVQFDANKLYLLFPNSPELYEYQLPELTLVDQLDLNPEENYKLIEPAELGSNQEFFKSLAAGEYINFTFSNGYLLTSYYSAAPKEEVEALPKEVIGGKEFMELVDLYKSTPTYQIFKGKEKLWEGDFDIKLNIIRDVIFASYLPGEDPDAVEKDVQTIYFYELR</sequence>